<keyword evidence="3" id="KW-1185">Reference proteome</keyword>
<protein>
    <submittedName>
        <fullName evidence="2">3-oxoacyl-ACP reductase</fullName>
    </submittedName>
</protein>
<dbReference type="Pfam" id="PF13561">
    <property type="entry name" value="adh_short_C2"/>
    <property type="match status" value="1"/>
</dbReference>
<dbReference type="AlphaFoldDB" id="A0A2N8KC93"/>
<dbReference type="InterPro" id="IPR036291">
    <property type="entry name" value="NAD(P)-bd_dom_sf"/>
</dbReference>
<reference evidence="2 3" key="1">
    <citation type="submission" date="2018-01" db="EMBL/GenBank/DDBJ databases">
        <title>The draft genome of an aniline degradation strain ANB-1.</title>
        <authorList>
            <person name="Zhang L."/>
            <person name="Jiang J."/>
        </authorList>
    </citation>
    <scope>NUCLEOTIDE SEQUENCE [LARGE SCALE GENOMIC DNA]</scope>
    <source>
        <strain evidence="2 3">ANB-1</strain>
    </source>
</reference>
<dbReference type="PRINTS" id="PR00081">
    <property type="entry name" value="GDHRDH"/>
</dbReference>
<dbReference type="Gene3D" id="3.40.50.720">
    <property type="entry name" value="NAD(P)-binding Rossmann-like Domain"/>
    <property type="match status" value="1"/>
</dbReference>
<dbReference type="EMBL" id="POQS01000007">
    <property type="protein sequence ID" value="PND31073.1"/>
    <property type="molecule type" value="Genomic_DNA"/>
</dbReference>
<dbReference type="PANTHER" id="PTHR42760:SF135">
    <property type="entry name" value="BLL7886 PROTEIN"/>
    <property type="match status" value="1"/>
</dbReference>
<proteinExistence type="inferred from homology"/>
<dbReference type="GO" id="GO:0030497">
    <property type="term" value="P:fatty acid elongation"/>
    <property type="evidence" value="ECO:0007669"/>
    <property type="project" value="TreeGrafter"/>
</dbReference>
<dbReference type="RefSeq" id="WP_102775049.1">
    <property type="nucleotide sequence ID" value="NZ_POQS01000007.1"/>
</dbReference>
<evidence type="ECO:0000313" key="3">
    <source>
        <dbReference type="Proteomes" id="UP000235994"/>
    </source>
</evidence>
<dbReference type="FunFam" id="3.40.50.720:FF:000084">
    <property type="entry name" value="Short-chain dehydrogenase reductase"/>
    <property type="match status" value="1"/>
</dbReference>
<comment type="similarity">
    <text evidence="1">Belongs to the short-chain dehydrogenases/reductases (SDR) family.</text>
</comment>
<dbReference type="NCBIfam" id="NF005559">
    <property type="entry name" value="PRK07231.1"/>
    <property type="match status" value="1"/>
</dbReference>
<dbReference type="InterPro" id="IPR002347">
    <property type="entry name" value="SDR_fam"/>
</dbReference>
<dbReference type="PRINTS" id="PR00080">
    <property type="entry name" value="SDRFAMILY"/>
</dbReference>
<accession>A0A2N8KC93</accession>
<evidence type="ECO:0000256" key="1">
    <source>
        <dbReference type="ARBA" id="ARBA00006484"/>
    </source>
</evidence>
<comment type="caution">
    <text evidence="2">The sequence shown here is derived from an EMBL/GenBank/DDBJ whole genome shotgun (WGS) entry which is preliminary data.</text>
</comment>
<dbReference type="PANTHER" id="PTHR42760">
    <property type="entry name" value="SHORT-CHAIN DEHYDROGENASES/REDUCTASES FAMILY MEMBER"/>
    <property type="match status" value="1"/>
</dbReference>
<evidence type="ECO:0000313" key="2">
    <source>
        <dbReference type="EMBL" id="PND31073.1"/>
    </source>
</evidence>
<name>A0A2N8KC93_9BURK</name>
<dbReference type="SUPFAM" id="SSF51735">
    <property type="entry name" value="NAD(P)-binding Rossmann-fold domains"/>
    <property type="match status" value="1"/>
</dbReference>
<dbReference type="GO" id="GO:0016616">
    <property type="term" value="F:oxidoreductase activity, acting on the CH-OH group of donors, NAD or NADP as acceptor"/>
    <property type="evidence" value="ECO:0007669"/>
    <property type="project" value="TreeGrafter"/>
</dbReference>
<organism evidence="2 3">
    <name type="scientific">Achromobacter pulmonis</name>
    <dbReference type="NCBI Taxonomy" id="1389932"/>
    <lineage>
        <taxon>Bacteria</taxon>
        <taxon>Pseudomonadati</taxon>
        <taxon>Pseudomonadota</taxon>
        <taxon>Betaproteobacteria</taxon>
        <taxon>Burkholderiales</taxon>
        <taxon>Alcaligenaceae</taxon>
        <taxon>Achromobacter</taxon>
    </lineage>
</organism>
<dbReference type="Proteomes" id="UP000235994">
    <property type="component" value="Unassembled WGS sequence"/>
</dbReference>
<gene>
    <name evidence="2" type="ORF">C1I89_24710</name>
</gene>
<sequence>MSAARQGGSASAAPAGLLQGRLALVTGAGQGNGRALALGLAAAGARVVATDLRADSAAQTAEDIAAAGGQAWSHALDVTDLEACAAAAARVRREAGPIDVLVNNAGILIREGMDSPRAAENWRRVLDVNLNGSFNMIHAFLEALRATRGVIINVGSIASFAGVGATLGYSPSKGGVKMMTQAMARDLAPDGIRVNAIAPGVIETPMTQYTRDDPARLAGFMQRIPLGRLGQPEDLVGPVVFLASPMAQYVTGVSLPVDGGYLAV</sequence>